<dbReference type="InterPro" id="IPR003599">
    <property type="entry name" value="Ig_sub"/>
</dbReference>
<dbReference type="Pfam" id="PF07679">
    <property type="entry name" value="I-set"/>
    <property type="match status" value="1"/>
</dbReference>
<evidence type="ECO:0000256" key="3">
    <source>
        <dbReference type="ARBA" id="ARBA00022729"/>
    </source>
</evidence>
<gene>
    <name evidence="12" type="ORF">FBUS_10017</name>
</gene>
<proteinExistence type="predicted"/>
<keyword evidence="4" id="KW-0677">Repeat</keyword>
<keyword evidence="5" id="KW-0130">Cell adhesion</keyword>
<evidence type="ECO:0000256" key="10">
    <source>
        <dbReference type="SAM" id="MobiDB-lite"/>
    </source>
</evidence>
<dbReference type="SMART" id="SM00409">
    <property type="entry name" value="IG"/>
    <property type="match status" value="1"/>
</dbReference>
<evidence type="ECO:0000256" key="1">
    <source>
        <dbReference type="ARBA" id="ARBA00004167"/>
    </source>
</evidence>
<dbReference type="InterPro" id="IPR036179">
    <property type="entry name" value="Ig-like_dom_sf"/>
</dbReference>
<dbReference type="PANTHER" id="PTHR12231:SF253">
    <property type="entry name" value="DPR-INTERACTING PROTEIN ETA, ISOFORM B-RELATED"/>
    <property type="match status" value="1"/>
</dbReference>
<reference evidence="12" key="1">
    <citation type="submission" date="2019-05" db="EMBL/GenBank/DDBJ databases">
        <title>Annotation for the trematode Fasciolopsis buski.</title>
        <authorList>
            <person name="Choi Y.-J."/>
        </authorList>
    </citation>
    <scope>NUCLEOTIDE SEQUENCE</scope>
    <source>
        <strain evidence="12">HT</strain>
        <tissue evidence="12">Whole worm</tissue>
    </source>
</reference>
<evidence type="ECO:0000256" key="9">
    <source>
        <dbReference type="ARBA" id="ARBA00023319"/>
    </source>
</evidence>
<evidence type="ECO:0000313" key="12">
    <source>
        <dbReference type="EMBL" id="KAA0199469.1"/>
    </source>
</evidence>
<keyword evidence="2" id="KW-0812">Transmembrane</keyword>
<evidence type="ECO:0000256" key="2">
    <source>
        <dbReference type="ARBA" id="ARBA00022692"/>
    </source>
</evidence>
<dbReference type="PROSITE" id="PS50835">
    <property type="entry name" value="IG_LIKE"/>
    <property type="match status" value="1"/>
</dbReference>
<dbReference type="Gene3D" id="2.60.40.10">
    <property type="entry name" value="Immunoglobulins"/>
    <property type="match status" value="1"/>
</dbReference>
<accession>A0A8E0VNZ0</accession>
<dbReference type="AlphaFoldDB" id="A0A8E0VNZ0"/>
<evidence type="ECO:0000256" key="8">
    <source>
        <dbReference type="ARBA" id="ARBA00023157"/>
    </source>
</evidence>
<protein>
    <submittedName>
        <fullName evidence="12">Neuroglian</fullName>
    </submittedName>
</protein>
<keyword evidence="6" id="KW-1133">Transmembrane helix</keyword>
<dbReference type="InterPro" id="IPR013783">
    <property type="entry name" value="Ig-like_fold"/>
</dbReference>
<name>A0A8E0VNZ0_9TREM</name>
<comment type="subcellular location">
    <subcellularLocation>
        <location evidence="1">Membrane</location>
        <topology evidence="1">Single-pass membrane protein</topology>
    </subcellularLocation>
</comment>
<evidence type="ECO:0000256" key="7">
    <source>
        <dbReference type="ARBA" id="ARBA00023136"/>
    </source>
</evidence>
<dbReference type="GO" id="GO:0007155">
    <property type="term" value="P:cell adhesion"/>
    <property type="evidence" value="ECO:0007669"/>
    <property type="project" value="UniProtKB-KW"/>
</dbReference>
<evidence type="ECO:0000256" key="5">
    <source>
        <dbReference type="ARBA" id="ARBA00022889"/>
    </source>
</evidence>
<evidence type="ECO:0000256" key="4">
    <source>
        <dbReference type="ARBA" id="ARBA00022737"/>
    </source>
</evidence>
<dbReference type="SMART" id="SM00408">
    <property type="entry name" value="IGc2"/>
    <property type="match status" value="1"/>
</dbReference>
<dbReference type="OrthoDB" id="6244967at2759"/>
<sequence length="226" mass="25409">DLYIYNATADDIAVFQCQISNVHGRRVVNAYLHVWQQPPAILRSMPDEQLVAEDQVITLPCFTMGAPKASIHWYRNGLSLRGSEQWMAESQSKYQFDLDGGLHIQHVTTADVGKYTCIATNKFGDSQVTGRLTVRGRTRITAGPRLVLVQPDRVGDNEHHENYQEQQRKNQSGQPPGTGSPSETHGVTDGKNDRVEQVIENASVWLRCDVNADPMEINHLSMVWKK</sequence>
<keyword evidence="13" id="KW-1185">Reference proteome</keyword>
<dbReference type="FunFam" id="2.60.40.10:FF:000017">
    <property type="entry name" value="Down syndrome cell adhesion molecule b"/>
    <property type="match status" value="1"/>
</dbReference>
<feature type="non-terminal residue" evidence="12">
    <location>
        <position position="226"/>
    </location>
</feature>
<dbReference type="Proteomes" id="UP000728185">
    <property type="component" value="Unassembled WGS sequence"/>
</dbReference>
<feature type="compositionally biased region" description="Basic and acidic residues" evidence="10">
    <location>
        <begin position="153"/>
        <end position="168"/>
    </location>
</feature>
<keyword evidence="8" id="KW-1015">Disulfide bond</keyword>
<feature type="domain" description="Ig-like" evidence="11">
    <location>
        <begin position="39"/>
        <end position="133"/>
    </location>
</feature>
<organism evidence="12 13">
    <name type="scientific">Fasciolopsis buskii</name>
    <dbReference type="NCBI Taxonomy" id="27845"/>
    <lineage>
        <taxon>Eukaryota</taxon>
        <taxon>Metazoa</taxon>
        <taxon>Spiralia</taxon>
        <taxon>Lophotrochozoa</taxon>
        <taxon>Platyhelminthes</taxon>
        <taxon>Trematoda</taxon>
        <taxon>Digenea</taxon>
        <taxon>Plagiorchiida</taxon>
        <taxon>Echinostomata</taxon>
        <taxon>Echinostomatoidea</taxon>
        <taxon>Fasciolidae</taxon>
        <taxon>Fasciolopsis</taxon>
    </lineage>
</organism>
<feature type="compositionally biased region" description="Polar residues" evidence="10">
    <location>
        <begin position="169"/>
        <end position="185"/>
    </location>
</feature>
<evidence type="ECO:0000313" key="13">
    <source>
        <dbReference type="Proteomes" id="UP000728185"/>
    </source>
</evidence>
<feature type="region of interest" description="Disordered" evidence="10">
    <location>
        <begin position="151"/>
        <end position="191"/>
    </location>
</feature>
<keyword evidence="3" id="KW-0732">Signal</keyword>
<dbReference type="EMBL" id="LUCM01001126">
    <property type="protein sequence ID" value="KAA0199469.1"/>
    <property type="molecule type" value="Genomic_DNA"/>
</dbReference>
<keyword evidence="7" id="KW-0472">Membrane</keyword>
<keyword evidence="9" id="KW-0393">Immunoglobulin domain</keyword>
<evidence type="ECO:0000256" key="6">
    <source>
        <dbReference type="ARBA" id="ARBA00022989"/>
    </source>
</evidence>
<dbReference type="PANTHER" id="PTHR12231">
    <property type="entry name" value="CTX-RELATED TYPE I TRANSMEMBRANE PROTEIN"/>
    <property type="match status" value="1"/>
</dbReference>
<dbReference type="SUPFAM" id="SSF48726">
    <property type="entry name" value="Immunoglobulin"/>
    <property type="match status" value="2"/>
</dbReference>
<dbReference type="InterPro" id="IPR003598">
    <property type="entry name" value="Ig_sub2"/>
</dbReference>
<dbReference type="InterPro" id="IPR013098">
    <property type="entry name" value="Ig_I-set"/>
</dbReference>
<dbReference type="GO" id="GO:0016020">
    <property type="term" value="C:membrane"/>
    <property type="evidence" value="ECO:0007669"/>
    <property type="project" value="UniProtKB-SubCell"/>
</dbReference>
<comment type="caution">
    <text evidence="12">The sequence shown here is derived from an EMBL/GenBank/DDBJ whole genome shotgun (WGS) entry which is preliminary data.</text>
</comment>
<evidence type="ECO:0000259" key="11">
    <source>
        <dbReference type="PROSITE" id="PS50835"/>
    </source>
</evidence>
<dbReference type="GO" id="GO:0043005">
    <property type="term" value="C:neuron projection"/>
    <property type="evidence" value="ECO:0007669"/>
    <property type="project" value="TreeGrafter"/>
</dbReference>
<dbReference type="InterPro" id="IPR007110">
    <property type="entry name" value="Ig-like_dom"/>
</dbReference>
<dbReference type="InterPro" id="IPR051170">
    <property type="entry name" value="Neural/epithelial_adhesion"/>
</dbReference>